<dbReference type="Proteomes" id="UP000708208">
    <property type="component" value="Unassembled WGS sequence"/>
</dbReference>
<name>A0A8J2LAM2_9HEXA</name>
<organism evidence="2 3">
    <name type="scientific">Allacma fusca</name>
    <dbReference type="NCBI Taxonomy" id="39272"/>
    <lineage>
        <taxon>Eukaryota</taxon>
        <taxon>Metazoa</taxon>
        <taxon>Ecdysozoa</taxon>
        <taxon>Arthropoda</taxon>
        <taxon>Hexapoda</taxon>
        <taxon>Collembola</taxon>
        <taxon>Symphypleona</taxon>
        <taxon>Sminthuridae</taxon>
        <taxon>Allacma</taxon>
    </lineage>
</organism>
<feature type="transmembrane region" description="Helical" evidence="1">
    <location>
        <begin position="172"/>
        <end position="191"/>
    </location>
</feature>
<dbReference type="AlphaFoldDB" id="A0A8J2LAM2"/>
<feature type="non-terminal residue" evidence="2">
    <location>
        <position position="1"/>
    </location>
</feature>
<sequence length="357" mass="40561">VVVIANQVLSLSLMFWMNLRHFGTSRSFDVVPITTITHITWIVVNLAVIEFVWRRTNSTLDMLNLLNDIYRKCSQVDLSRKTVKWITKIPWLLCLLSILWYMLDVAIISRDSNDKSPWGMRKSIIDGAYSEYLNLRNFNFSNAEEYNSIKNNLIGAIYIVQIFYLDGLTRCCYMACVCGGFAFWLTMNAFLNHIQLQDVHKRLPEVLGILDQFQQALNHASDSLGLLYLMICVAFLPYYCLTLPVLFGGHVLRIIEVAFQLTLLGLAVFPAAHVHSKMKSIVPLIQMSYTGADATFLSSEINMRANIAIQNLHANTYGLSGKFFVITYGFIGNICGLIVTFAVILSNVTFKVYDFKP</sequence>
<feature type="transmembrane region" description="Helical" evidence="1">
    <location>
        <begin position="89"/>
        <end position="108"/>
    </location>
</feature>
<keyword evidence="1" id="KW-0472">Membrane</keyword>
<feature type="transmembrane region" description="Helical" evidence="1">
    <location>
        <begin position="254"/>
        <end position="274"/>
    </location>
</feature>
<feature type="transmembrane region" description="Helical" evidence="1">
    <location>
        <begin position="325"/>
        <end position="350"/>
    </location>
</feature>
<keyword evidence="1" id="KW-0812">Transmembrane</keyword>
<feature type="transmembrane region" description="Helical" evidence="1">
    <location>
        <begin position="226"/>
        <end position="247"/>
    </location>
</feature>
<proteinExistence type="predicted"/>
<evidence type="ECO:0000313" key="2">
    <source>
        <dbReference type="EMBL" id="CAG7830665.1"/>
    </source>
</evidence>
<keyword evidence="3" id="KW-1185">Reference proteome</keyword>
<keyword evidence="1" id="KW-1133">Transmembrane helix</keyword>
<gene>
    <name evidence="2" type="ORF">AFUS01_LOCUS40452</name>
</gene>
<dbReference type="EMBL" id="CAJVCH010556991">
    <property type="protein sequence ID" value="CAG7830665.1"/>
    <property type="molecule type" value="Genomic_DNA"/>
</dbReference>
<feature type="transmembrane region" description="Helical" evidence="1">
    <location>
        <begin position="30"/>
        <end position="53"/>
    </location>
</feature>
<accession>A0A8J2LAM2</accession>
<evidence type="ECO:0000256" key="1">
    <source>
        <dbReference type="SAM" id="Phobius"/>
    </source>
</evidence>
<comment type="caution">
    <text evidence="2">The sequence shown here is derived from an EMBL/GenBank/DDBJ whole genome shotgun (WGS) entry which is preliminary data.</text>
</comment>
<protein>
    <submittedName>
        <fullName evidence="2">Uncharacterized protein</fullName>
    </submittedName>
</protein>
<reference evidence="2" key="1">
    <citation type="submission" date="2021-06" db="EMBL/GenBank/DDBJ databases">
        <authorList>
            <person name="Hodson N. C."/>
            <person name="Mongue J. A."/>
            <person name="Jaron S. K."/>
        </authorList>
    </citation>
    <scope>NUCLEOTIDE SEQUENCE</scope>
</reference>
<evidence type="ECO:0000313" key="3">
    <source>
        <dbReference type="Proteomes" id="UP000708208"/>
    </source>
</evidence>